<feature type="region of interest" description="Disordered" evidence="1">
    <location>
        <begin position="417"/>
        <end position="506"/>
    </location>
</feature>
<feature type="compositionally biased region" description="Basic and acidic residues" evidence="1">
    <location>
        <begin position="1320"/>
        <end position="1333"/>
    </location>
</feature>
<evidence type="ECO:0000313" key="2">
    <source>
        <dbReference type="EMBL" id="KAF1984219.1"/>
    </source>
</evidence>
<reference evidence="2" key="1">
    <citation type="journal article" date="2020" name="Stud. Mycol.">
        <title>101 Dothideomycetes genomes: a test case for predicting lifestyles and emergence of pathogens.</title>
        <authorList>
            <person name="Haridas S."/>
            <person name="Albert R."/>
            <person name="Binder M."/>
            <person name="Bloem J."/>
            <person name="Labutti K."/>
            <person name="Salamov A."/>
            <person name="Andreopoulos B."/>
            <person name="Baker S."/>
            <person name="Barry K."/>
            <person name="Bills G."/>
            <person name="Bluhm B."/>
            <person name="Cannon C."/>
            <person name="Castanera R."/>
            <person name="Culley D."/>
            <person name="Daum C."/>
            <person name="Ezra D."/>
            <person name="Gonzalez J."/>
            <person name="Henrissat B."/>
            <person name="Kuo A."/>
            <person name="Liang C."/>
            <person name="Lipzen A."/>
            <person name="Lutzoni F."/>
            <person name="Magnuson J."/>
            <person name="Mondo S."/>
            <person name="Nolan M."/>
            <person name="Ohm R."/>
            <person name="Pangilinan J."/>
            <person name="Park H.-J."/>
            <person name="Ramirez L."/>
            <person name="Alfaro M."/>
            <person name="Sun H."/>
            <person name="Tritt A."/>
            <person name="Yoshinaga Y."/>
            <person name="Zwiers L.-H."/>
            <person name="Turgeon B."/>
            <person name="Goodwin S."/>
            <person name="Spatafora J."/>
            <person name="Crous P."/>
            <person name="Grigoriev I."/>
        </authorList>
    </citation>
    <scope>NUCLEOTIDE SEQUENCE</scope>
    <source>
        <strain evidence="2">CBS 113979</strain>
    </source>
</reference>
<evidence type="ECO:0000313" key="3">
    <source>
        <dbReference type="Proteomes" id="UP000800041"/>
    </source>
</evidence>
<feature type="region of interest" description="Disordered" evidence="1">
    <location>
        <begin position="239"/>
        <end position="292"/>
    </location>
</feature>
<keyword evidence="3" id="KW-1185">Reference proteome</keyword>
<feature type="compositionally biased region" description="Polar residues" evidence="1">
    <location>
        <begin position="1115"/>
        <end position="1128"/>
    </location>
</feature>
<feature type="region of interest" description="Disordered" evidence="1">
    <location>
        <begin position="809"/>
        <end position="841"/>
    </location>
</feature>
<feature type="compositionally biased region" description="Acidic residues" evidence="1">
    <location>
        <begin position="536"/>
        <end position="547"/>
    </location>
</feature>
<sequence length="1376" mass="153476">MTAMMGRSKFSFGLSRQKSRGEGMQWDEKKSKSQHSLYIHTGNLSKAERLLGIPALPSHLPSGAQTPQDQPESIRPSLDGRPTAERSRRPPSPVQTRREDTRQPSQHPTALPPRDQSRHLPLPSPHPPRDQSRYAALPSQAPPIPLQQSPPLHHSPSYMSITLTEASADQYFDIDDSMSTYSVQTSTVPPRLQSLSHRPSSNALGNGGAVAPTESSEATDRVRRQSSWSTLRSYYDPKRSPLAISQQTSASAVRDMALRKGQPPVVPPETEDRNYSAPRQDDAGRKKKTGKIELSKLFTRPKTPKTDESLLGNQFANSPSTMSLASEHYKQSLDTALPPLPSRMPSQAGKLSKTTQSTYSSWRKGRDSKTTRRALVPQEVEERTKINVRKPPRGMKNWFDGLLEEEDEIEVFVEDTEYEEPNPFPDDEQAEEIRPTKALEDGFGQESGREPEHEQIDPARREELEMPFELRPHDIDIGQRKDRREERRHQSQPAIARQPTTGDYRDQRIAGHLQVLDRRLSMVSQHTTTSAVAPSDDTETTNPEDESVLVMEPTTDDETEDEQESYAHLPRVRDSIAISEFEDNVHIERAHAFEVVPKAMSRSAHTLSPIPDRRQSDTNTMKSSDTAIVEGEPESRRSSTTSSAYLAPPPPRPYSRRKNHTRQPSAIPENQVKARSESAPLERTLSNAKSDTSDRGRGSIQSTTMHSMERHKLMAVTEEEEVLLGLMRRKRAAMAKDNFTAGYETALALEQAQKANGTTPRDAARRVSEASQIPPDASFQELVGAFPASPTMTSTRPQSMMSEIVPLSQQNSLTPSSSMRNRGVTQSVISRSVQNSGRSASPFGNEYKKLSIGPLDLTIGSIRNSDNSMMRSDRLALARSPTSGSRDFASPLPSPTTPYQRSSDEMDVKILGSSGSSQYGGYGHANDSDATSPSIHGFHGDADNDHIVVAGANQKHTVREVMVSSSRSRGRDRERRRRTAGAETRTNGIVLPTSSHHMPSMSQPLVQLEAGNVMSTAGDRRNEVDGEEARFMIHNNYHHNKFTKQSHHDRHPQSQFPEQSFFSAAPSRGSNPNRKNGSSSSSATTPPTPTPTSSSTSAAKSTSLMMMTTPTTPTIMKQRNGSGNQFSSSRDHPQQLQEHKQQQQDQPDHDSHDELQWRRRGRGRDRIRSAPTAPRLQPQQQSHQHRHASQQLQQPIQPPKPQQQQPPQQFQQQQHQHRPGPQAQEHPPHGERSRPSRSRRESAGQGREGQDVGGWGSDDHDNNNKFPNSNKSNLPNFKLYPTTPSSPPASQQQEGPRNRGLNAVKMAKERIEAELAMARAKELEKERERERCRTPTPRKGGTADVEEREAERTSVNSDILAAWGNLGGFRNFDWEE</sequence>
<feature type="compositionally biased region" description="Low complexity" evidence="1">
    <location>
        <begin position="1264"/>
        <end position="1279"/>
    </location>
</feature>
<accession>A0A6G1GTY3</accession>
<feature type="compositionally biased region" description="Acidic residues" evidence="1">
    <location>
        <begin position="554"/>
        <end position="564"/>
    </location>
</feature>
<dbReference type="OrthoDB" id="5244050at2759"/>
<feature type="compositionally biased region" description="Low complexity" evidence="1">
    <location>
        <begin position="1202"/>
        <end position="1224"/>
    </location>
</feature>
<feature type="region of interest" description="Disordered" evidence="1">
    <location>
        <begin position="600"/>
        <end position="701"/>
    </location>
</feature>
<evidence type="ECO:0000256" key="1">
    <source>
        <dbReference type="SAM" id="MobiDB-lite"/>
    </source>
</evidence>
<dbReference type="EMBL" id="ML977169">
    <property type="protein sequence ID" value="KAF1984219.1"/>
    <property type="molecule type" value="Genomic_DNA"/>
</dbReference>
<feature type="region of interest" description="Disordered" evidence="1">
    <location>
        <begin position="1061"/>
        <end position="1302"/>
    </location>
</feature>
<feature type="region of interest" description="Disordered" evidence="1">
    <location>
        <begin position="960"/>
        <end position="1000"/>
    </location>
</feature>
<feature type="region of interest" description="Disordered" evidence="1">
    <location>
        <begin position="524"/>
        <end position="569"/>
    </location>
</feature>
<gene>
    <name evidence="2" type="ORF">K402DRAFT_406192</name>
</gene>
<feature type="compositionally biased region" description="Basic and acidic residues" evidence="1">
    <location>
        <begin position="1129"/>
        <end position="1157"/>
    </location>
</feature>
<feature type="compositionally biased region" description="Polar residues" evidence="1">
    <location>
        <begin position="1061"/>
        <end position="1077"/>
    </location>
</feature>
<feature type="compositionally biased region" description="Basic and acidic residues" evidence="1">
    <location>
        <begin position="431"/>
        <end position="440"/>
    </location>
</feature>
<feature type="compositionally biased region" description="Basic residues" evidence="1">
    <location>
        <begin position="968"/>
        <end position="979"/>
    </location>
</feature>
<feature type="compositionally biased region" description="Low complexity" evidence="1">
    <location>
        <begin position="1173"/>
        <end position="1182"/>
    </location>
</feature>
<dbReference type="Proteomes" id="UP000800041">
    <property type="component" value="Unassembled WGS sequence"/>
</dbReference>
<feature type="compositionally biased region" description="Basic and acidic residues" evidence="1">
    <location>
        <begin position="1226"/>
        <end position="1242"/>
    </location>
</feature>
<feature type="compositionally biased region" description="Basic and acidic residues" evidence="1">
    <location>
        <begin position="270"/>
        <end position="292"/>
    </location>
</feature>
<feature type="region of interest" description="Disordered" evidence="1">
    <location>
        <begin position="1"/>
        <end position="40"/>
    </location>
</feature>
<feature type="region of interest" description="Disordered" evidence="1">
    <location>
        <begin position="1320"/>
        <end position="1354"/>
    </location>
</feature>
<feature type="compositionally biased region" description="Polar residues" evidence="1">
    <location>
        <begin position="809"/>
        <end position="839"/>
    </location>
</feature>
<protein>
    <submittedName>
        <fullName evidence="2">Uncharacterized protein</fullName>
    </submittedName>
</protein>
<feature type="region of interest" description="Disordered" evidence="1">
    <location>
        <begin position="183"/>
        <end position="227"/>
    </location>
</feature>
<organism evidence="2 3">
    <name type="scientific">Aulographum hederae CBS 113979</name>
    <dbReference type="NCBI Taxonomy" id="1176131"/>
    <lineage>
        <taxon>Eukaryota</taxon>
        <taxon>Fungi</taxon>
        <taxon>Dikarya</taxon>
        <taxon>Ascomycota</taxon>
        <taxon>Pezizomycotina</taxon>
        <taxon>Dothideomycetes</taxon>
        <taxon>Pleosporomycetidae</taxon>
        <taxon>Aulographales</taxon>
        <taxon>Aulographaceae</taxon>
    </lineage>
</organism>
<feature type="compositionally biased region" description="Basic and acidic residues" evidence="1">
    <location>
        <begin position="447"/>
        <end position="489"/>
    </location>
</feature>
<feature type="compositionally biased region" description="Polar residues" evidence="1">
    <location>
        <begin position="617"/>
        <end position="626"/>
    </location>
</feature>
<feature type="region of interest" description="Disordered" evidence="1">
    <location>
        <begin position="54"/>
        <end position="157"/>
    </location>
</feature>
<feature type="compositionally biased region" description="Polar residues" evidence="1">
    <location>
        <begin position="352"/>
        <end position="361"/>
    </location>
</feature>
<feature type="compositionally biased region" description="Low complexity" evidence="1">
    <location>
        <begin position="1078"/>
        <end position="1114"/>
    </location>
</feature>
<feature type="compositionally biased region" description="Polar residues" evidence="1">
    <location>
        <begin position="183"/>
        <end position="204"/>
    </location>
</feature>
<feature type="region of interest" description="Disordered" evidence="1">
    <location>
        <begin position="877"/>
        <end position="933"/>
    </location>
</feature>
<proteinExistence type="predicted"/>
<feature type="region of interest" description="Disordered" evidence="1">
    <location>
        <begin position="338"/>
        <end position="383"/>
    </location>
</feature>
<name>A0A6G1GTY3_9PEZI</name>
<feature type="compositionally biased region" description="Acidic residues" evidence="1">
    <location>
        <begin position="417"/>
        <end position="430"/>
    </location>
</feature>